<proteinExistence type="predicted"/>
<keyword evidence="1" id="KW-0547">Nucleotide-binding</keyword>
<keyword evidence="5" id="KW-0347">Helicase</keyword>
<dbReference type="SUPFAM" id="SSF52540">
    <property type="entry name" value="P-loop containing nucleoside triphosphate hydrolases"/>
    <property type="match status" value="1"/>
</dbReference>
<dbReference type="InterPro" id="IPR045455">
    <property type="entry name" value="NrS-1_pol-like_helicase"/>
</dbReference>
<dbReference type="PANTHER" id="PTHR35372">
    <property type="entry name" value="ATP BINDING PROTEIN-RELATED"/>
    <property type="match status" value="1"/>
</dbReference>
<dbReference type="PANTHER" id="PTHR35372:SF2">
    <property type="entry name" value="SF3 HELICASE DOMAIN-CONTAINING PROTEIN"/>
    <property type="match status" value="1"/>
</dbReference>
<name>A0A3G5A1V4_9VIRU</name>
<dbReference type="PROSITE" id="PS51206">
    <property type="entry name" value="SF3_HELICASE_1"/>
    <property type="match status" value="1"/>
</dbReference>
<dbReference type="InterPro" id="IPR014818">
    <property type="entry name" value="Phage/plasmid_primase_P4_C"/>
</dbReference>
<evidence type="ECO:0000259" key="4">
    <source>
        <dbReference type="PROSITE" id="PS51206"/>
    </source>
</evidence>
<dbReference type="Pfam" id="PF08706">
    <property type="entry name" value="D5_N"/>
    <property type="match status" value="1"/>
</dbReference>
<accession>A0A3G5A1V4</accession>
<dbReference type="GO" id="GO:0004386">
    <property type="term" value="F:helicase activity"/>
    <property type="evidence" value="ECO:0007669"/>
    <property type="project" value="UniProtKB-KW"/>
</dbReference>
<evidence type="ECO:0000256" key="1">
    <source>
        <dbReference type="ARBA" id="ARBA00022741"/>
    </source>
</evidence>
<evidence type="ECO:0000256" key="2">
    <source>
        <dbReference type="ARBA" id="ARBA00022801"/>
    </source>
</evidence>
<dbReference type="Pfam" id="PF23162">
    <property type="entry name" value="AEP_C962R"/>
    <property type="match status" value="1"/>
</dbReference>
<organism evidence="5">
    <name type="scientific">Harvfovirus sp</name>
    <dbReference type="NCBI Taxonomy" id="2487768"/>
    <lineage>
        <taxon>Viruses</taxon>
        <taxon>Varidnaviria</taxon>
        <taxon>Bamfordvirae</taxon>
        <taxon>Nucleocytoviricota</taxon>
        <taxon>Megaviricetes</taxon>
        <taxon>Imitervirales</taxon>
        <taxon>Mimiviridae</taxon>
        <taxon>Klosneuvirinae</taxon>
    </lineage>
</organism>
<evidence type="ECO:0000256" key="3">
    <source>
        <dbReference type="ARBA" id="ARBA00022840"/>
    </source>
</evidence>
<dbReference type="InterPro" id="IPR056443">
    <property type="entry name" value="AEP_C962R"/>
</dbReference>
<sequence>MTNNHNNMYLQITNDDVKKYDGFLKIHKVEAGSEITHTAMGWPWGAYYIGDKDKVMFLNLYVRAMTAFRKEGIDPAPLHIVERPKRTGPLLIDLDFRQLSKERSYTLDHICYIVSKCNEIIEKYIKTARENVEAFVCEKKQPTYDEKQKNYKDGFHIVYPKIPLNLIMRYKILSEIKAAVIGDDAFSEIEYLNSIDEIFDLSVVWSNGWFMYGSRKPNKQVYKLTHIFSFDMSEQDSEKHDPEELVMILSNRQFNEEDDQMELTEVYDHDQFRRELERSFADQPGIRVKKKKPEVPVAVAVGVAKIQENPGSNLIPKLPKPPNPPNMPDIANDIVLARKFAGVLSKKRATDYHSWIRVGWALRNIDRSLIDAFLDFSRACPEKFEEAACQKIWDDAKDVNGEGFTIASLYLWAKEDDIDGYLNVMRENVNVQICEAERGSHDDIAKVVYEFYKFSYRCANIAKNVWYEFQKHRWVVIDSGYTLANKLSDEVTKEFAKLASQYFAEFAQKQSQGGAKKDDLMDKGKGILKIVEKLKNQAFKHSIVAACANRFYDAKFEEKLDENPFLLGFNNGVYDLKNRCFRNGVPDDYLTMTVGYDYKEFGKNDPVIKDIEAFFKKVHKEDDIRKYILTLVSSYLDGRNKDQKFILWTGVGSNGKSTTIDLISYTFGDYFGVLPVTILTKKRGASSNATPELADKRGKRFLAIQEPEHDDLIYVGLMKELTGSDWVVARALYGNPFRYKPQFKLVLTCNKLPQIPSSDGGTWRRLRVTPWESEFVDGVPNPEKNQYPKDMELSDKLKKWNQGFIWLLLKQYYPDYIDVGLKEPKKVTQFTDKYKKTTDIYYEYLAEHMEITKKDTDSESLNSMYASFKSWYTEGYSKNSLPNRKEFLNYLLDSGYKHEKGSIKGMRYAAKESVL</sequence>
<feature type="domain" description="SF3 helicase" evidence="4">
    <location>
        <begin position="623"/>
        <end position="796"/>
    </location>
</feature>
<dbReference type="InterPro" id="IPR027417">
    <property type="entry name" value="P-loop_NTPase"/>
</dbReference>
<evidence type="ECO:0000313" key="5">
    <source>
        <dbReference type="EMBL" id="AYV81208.1"/>
    </source>
</evidence>
<dbReference type="InterPro" id="IPR014015">
    <property type="entry name" value="Helicase_SF3_DNA-vir"/>
</dbReference>
<dbReference type="GO" id="GO:0016817">
    <property type="term" value="F:hydrolase activity, acting on acid anhydrides"/>
    <property type="evidence" value="ECO:0007669"/>
    <property type="project" value="InterPro"/>
</dbReference>
<dbReference type="EMBL" id="MK072263">
    <property type="protein sequence ID" value="AYV81208.1"/>
    <property type="molecule type" value="Genomic_DNA"/>
</dbReference>
<dbReference type="Gene3D" id="3.40.50.300">
    <property type="entry name" value="P-loop containing nucleotide triphosphate hydrolases"/>
    <property type="match status" value="1"/>
</dbReference>
<protein>
    <submittedName>
        <fullName evidence="5">D5-like helicase-primase</fullName>
    </submittedName>
</protein>
<dbReference type="InterPro" id="IPR014819">
    <property type="entry name" value="PriCT_2"/>
</dbReference>
<dbReference type="Pfam" id="PF19263">
    <property type="entry name" value="DUF5906"/>
    <property type="match status" value="1"/>
</dbReference>
<dbReference type="Pfam" id="PF08707">
    <property type="entry name" value="PriCT_2"/>
    <property type="match status" value="1"/>
</dbReference>
<dbReference type="InterPro" id="IPR051620">
    <property type="entry name" value="ORF904-like_C"/>
</dbReference>
<keyword evidence="3" id="KW-0067">ATP-binding</keyword>
<dbReference type="GO" id="GO:0005524">
    <property type="term" value="F:ATP binding"/>
    <property type="evidence" value="ECO:0007669"/>
    <property type="project" value="UniProtKB-KW"/>
</dbReference>
<gene>
    <name evidence="5" type="ORF">Harvfovirus21_5</name>
</gene>
<reference evidence="5" key="1">
    <citation type="submission" date="2018-10" db="EMBL/GenBank/DDBJ databases">
        <title>Hidden diversity of soil giant viruses.</title>
        <authorList>
            <person name="Schulz F."/>
            <person name="Alteio L."/>
            <person name="Goudeau D."/>
            <person name="Ryan E.M."/>
            <person name="Malmstrom R.R."/>
            <person name="Blanchard J."/>
            <person name="Woyke T."/>
        </authorList>
    </citation>
    <scope>NUCLEOTIDE SEQUENCE</scope>
    <source>
        <strain evidence="5">HAV1</strain>
    </source>
</reference>
<dbReference type="SMART" id="SM00885">
    <property type="entry name" value="D5_N"/>
    <property type="match status" value="1"/>
</dbReference>
<dbReference type="InterPro" id="IPR006500">
    <property type="entry name" value="Helicase_put_C_phage/plasmid"/>
</dbReference>
<keyword evidence="2" id="KW-0378">Hydrolase</keyword>
<dbReference type="NCBIfam" id="TIGR01613">
    <property type="entry name" value="primase_Cterm"/>
    <property type="match status" value="1"/>
</dbReference>